<evidence type="ECO:0000313" key="2">
    <source>
        <dbReference type="Proteomes" id="UP001146351"/>
    </source>
</evidence>
<sequence>MPSAPGTLTYEQGRLNGAFQADDGNYLFIGALVDELPPFRISHARVTFDSTEQVAGEKPFQFEAVPVERDQIQLKMKNGVEISGTFDTPYSSDHAVETWPPINGSGGWFKGLS</sequence>
<accession>A0A9W9LRV8</accession>
<reference evidence="1" key="2">
    <citation type="journal article" date="2023" name="IMA Fungus">
        <title>Comparative genomic study of the Penicillium genus elucidates a diverse pangenome and 15 lateral gene transfer events.</title>
        <authorList>
            <person name="Petersen C."/>
            <person name="Sorensen T."/>
            <person name="Nielsen M.R."/>
            <person name="Sondergaard T.E."/>
            <person name="Sorensen J.L."/>
            <person name="Fitzpatrick D.A."/>
            <person name="Frisvad J.C."/>
            <person name="Nielsen K.L."/>
        </authorList>
    </citation>
    <scope>NUCLEOTIDE SEQUENCE</scope>
    <source>
        <strain evidence="1">IBT 21917</strain>
    </source>
</reference>
<reference evidence="1" key="1">
    <citation type="submission" date="2022-11" db="EMBL/GenBank/DDBJ databases">
        <authorList>
            <person name="Petersen C."/>
        </authorList>
    </citation>
    <scope>NUCLEOTIDE SEQUENCE</scope>
    <source>
        <strain evidence="1">IBT 21917</strain>
    </source>
</reference>
<evidence type="ECO:0000313" key="1">
    <source>
        <dbReference type="EMBL" id="KAJ5173066.1"/>
    </source>
</evidence>
<organism evidence="1 2">
    <name type="scientific">Penicillium capsulatum</name>
    <dbReference type="NCBI Taxonomy" id="69766"/>
    <lineage>
        <taxon>Eukaryota</taxon>
        <taxon>Fungi</taxon>
        <taxon>Dikarya</taxon>
        <taxon>Ascomycota</taxon>
        <taxon>Pezizomycotina</taxon>
        <taxon>Eurotiomycetes</taxon>
        <taxon>Eurotiomycetidae</taxon>
        <taxon>Eurotiales</taxon>
        <taxon>Aspergillaceae</taxon>
        <taxon>Penicillium</taxon>
    </lineage>
</organism>
<keyword evidence="2" id="KW-1185">Reference proteome</keyword>
<dbReference type="AlphaFoldDB" id="A0A9W9LRV8"/>
<dbReference type="Proteomes" id="UP001146351">
    <property type="component" value="Unassembled WGS sequence"/>
</dbReference>
<dbReference type="EMBL" id="JAPQKO010000003">
    <property type="protein sequence ID" value="KAJ5173066.1"/>
    <property type="molecule type" value="Genomic_DNA"/>
</dbReference>
<protein>
    <submittedName>
        <fullName evidence="1">Uncharacterized protein</fullName>
    </submittedName>
</protein>
<proteinExistence type="predicted"/>
<comment type="caution">
    <text evidence="1">The sequence shown here is derived from an EMBL/GenBank/DDBJ whole genome shotgun (WGS) entry which is preliminary data.</text>
</comment>
<gene>
    <name evidence="1" type="ORF">N7492_005659</name>
</gene>
<dbReference type="OrthoDB" id="2984728at2759"/>
<name>A0A9W9LRV8_9EURO</name>